<dbReference type="AlphaFoldDB" id="A0A9D4TS53"/>
<protein>
    <recommendedName>
        <fullName evidence="2">DDB1- and CUL4-associated factor 15 WD40 repeat-containing domain-containing protein</fullName>
    </recommendedName>
</protein>
<feature type="domain" description="DDB1- and CUL4-associated factor 15 WD40 repeat-containing" evidence="2">
    <location>
        <begin position="27"/>
        <end position="108"/>
    </location>
</feature>
<feature type="compositionally biased region" description="Low complexity" evidence="1">
    <location>
        <begin position="283"/>
        <end position="293"/>
    </location>
</feature>
<reference evidence="3" key="1">
    <citation type="journal article" date="2019" name="Plant J.">
        <title>Chlorella vulgaris genome assembly and annotation reveals the molecular basis for metabolic acclimation to high light conditions.</title>
        <authorList>
            <person name="Cecchin M."/>
            <person name="Marcolungo L."/>
            <person name="Rossato M."/>
            <person name="Girolomoni L."/>
            <person name="Cosentino E."/>
            <person name="Cuine S."/>
            <person name="Li-Beisson Y."/>
            <person name="Delledonne M."/>
            <person name="Ballottari M."/>
        </authorList>
    </citation>
    <scope>NUCLEOTIDE SEQUENCE</scope>
    <source>
        <strain evidence="3">211/11P</strain>
    </source>
</reference>
<reference evidence="3" key="2">
    <citation type="submission" date="2020-11" db="EMBL/GenBank/DDBJ databases">
        <authorList>
            <person name="Cecchin M."/>
            <person name="Marcolungo L."/>
            <person name="Rossato M."/>
            <person name="Girolomoni L."/>
            <person name="Cosentino E."/>
            <person name="Cuine S."/>
            <person name="Li-Beisson Y."/>
            <person name="Delledonne M."/>
            <person name="Ballottari M."/>
        </authorList>
    </citation>
    <scope>NUCLEOTIDE SEQUENCE</scope>
    <source>
        <strain evidence="3">211/11P</strain>
        <tissue evidence="3">Whole cell</tissue>
    </source>
</reference>
<accession>A0A9D4TS53</accession>
<organism evidence="3 4">
    <name type="scientific">Chlorella vulgaris</name>
    <name type="common">Green alga</name>
    <dbReference type="NCBI Taxonomy" id="3077"/>
    <lineage>
        <taxon>Eukaryota</taxon>
        <taxon>Viridiplantae</taxon>
        <taxon>Chlorophyta</taxon>
        <taxon>core chlorophytes</taxon>
        <taxon>Trebouxiophyceae</taxon>
        <taxon>Chlorellales</taxon>
        <taxon>Chlorellaceae</taxon>
        <taxon>Chlorella clade</taxon>
        <taxon>Chlorella</taxon>
    </lineage>
</organism>
<feature type="compositionally biased region" description="Polar residues" evidence="1">
    <location>
        <begin position="266"/>
        <end position="281"/>
    </location>
</feature>
<comment type="caution">
    <text evidence="3">The sequence shown here is derived from an EMBL/GenBank/DDBJ whole genome shotgun (WGS) entry which is preliminary data.</text>
</comment>
<evidence type="ECO:0000259" key="2">
    <source>
        <dbReference type="Pfam" id="PF14939"/>
    </source>
</evidence>
<name>A0A9D4TS53_CHLVU</name>
<sequence length="622" mass="67207">MAAGESRNRTSLPNKLMRLQLVGGYRTPFAAVPPSCQVPIECVLDEPAGDLQSTILLGFTRDAGHLLSYTTQRVAAADGQEGYCLQLWRYQPGQRCRRLWSVPLFRTPAYLDSLADEDSFTAADDLLLTLAEAPDGSLLVAHGRSADPADAASRDHHLANHLSFIPGPLHAGAAQLQVSHLTYHTSYPHAAFNPYLFLTPLSPVPSTRTSTSSTSEASQDGTTLAVALYSGSTVRYLHATVSRQTVQPVAATAAGERPPPPGQLRSALTTEDSEMDSSSVFLSPGSSRSSTPSLQPPQAPPAAWQQQQQQQQPQHLQSQQQQQEQGAPNHSWPASHHPPNASARSSPWRQPQRRQQQRQWQQQDQQQDQQQHVPLDTDSMQQPCLDTHVCLVSCTHAGKHAGLKTSAWQAPANGLASRRSGCAGGGGACQASAAVSLLEAPAHLDLEACIYAALQQRGVPPSALVDYAAAPMLACCWGQEEGLLLLAVLRLSRQPASAGLGEEQRQEGSNQPQHRTACVLLHAAARSGVGAVVEWLEAPYPWHHDLSAFLVQQTAFSGVAFEKAPAFFAEFMRARWAVPPSRHCLPFTLSNRSILAGAQSLQHIVHPWMPIAILGYRHGKAV</sequence>
<feature type="region of interest" description="Disordered" evidence="1">
    <location>
        <begin position="248"/>
        <end position="373"/>
    </location>
</feature>
<evidence type="ECO:0000313" key="4">
    <source>
        <dbReference type="Proteomes" id="UP001055712"/>
    </source>
</evidence>
<gene>
    <name evidence="3" type="ORF">D9Q98_003209</name>
</gene>
<feature type="compositionally biased region" description="Low complexity" evidence="1">
    <location>
        <begin position="357"/>
        <end position="371"/>
    </location>
</feature>
<proteinExistence type="predicted"/>
<dbReference type="Pfam" id="PF14939">
    <property type="entry name" value="DCAF15_WD40"/>
    <property type="match status" value="1"/>
</dbReference>
<feature type="compositionally biased region" description="Low complexity" evidence="1">
    <location>
        <begin position="301"/>
        <end position="328"/>
    </location>
</feature>
<dbReference type="OrthoDB" id="514844at2759"/>
<dbReference type="CDD" id="cd20917">
    <property type="entry name" value="DCAF15-NTD"/>
    <property type="match status" value="1"/>
</dbReference>
<keyword evidence="4" id="KW-1185">Reference proteome</keyword>
<dbReference type="EMBL" id="SIDB01000004">
    <property type="protein sequence ID" value="KAI3433393.1"/>
    <property type="molecule type" value="Genomic_DNA"/>
</dbReference>
<dbReference type="InterPro" id="IPR032734">
    <property type="entry name" value="DCAF15_WD40"/>
</dbReference>
<dbReference type="Proteomes" id="UP001055712">
    <property type="component" value="Unassembled WGS sequence"/>
</dbReference>
<evidence type="ECO:0000256" key="1">
    <source>
        <dbReference type="SAM" id="MobiDB-lite"/>
    </source>
</evidence>
<evidence type="ECO:0000313" key="3">
    <source>
        <dbReference type="EMBL" id="KAI3433393.1"/>
    </source>
</evidence>